<accession>A0A1V9XYL1</accession>
<keyword evidence="9 10" id="KW-1015">Disulfide bond</keyword>
<dbReference type="Proteomes" id="UP000192247">
    <property type="component" value="Unassembled WGS sequence"/>
</dbReference>
<keyword evidence="5" id="KW-0677">Repeat</keyword>
<dbReference type="CDD" id="cd00054">
    <property type="entry name" value="EGF_CA"/>
    <property type="match status" value="1"/>
</dbReference>
<dbReference type="GO" id="GO:0000902">
    <property type="term" value="P:cell morphogenesis"/>
    <property type="evidence" value="ECO:0007669"/>
    <property type="project" value="TreeGrafter"/>
</dbReference>
<feature type="transmembrane region" description="Helical" evidence="12">
    <location>
        <begin position="69"/>
        <end position="90"/>
    </location>
</feature>
<dbReference type="PANTHER" id="PTHR24027:SF422">
    <property type="entry name" value="CADHERIN DOMAIN-CONTAINING PROTEIN"/>
    <property type="match status" value="1"/>
</dbReference>
<dbReference type="EMBL" id="MNPL01002052">
    <property type="protein sequence ID" value="OQR78585.1"/>
    <property type="molecule type" value="Genomic_DNA"/>
</dbReference>
<dbReference type="PROSITE" id="PS01186">
    <property type="entry name" value="EGF_2"/>
    <property type="match status" value="1"/>
</dbReference>
<comment type="caution">
    <text evidence="14">The sequence shown here is derived from an EMBL/GenBank/DDBJ whole genome shotgun (WGS) entry which is preliminary data.</text>
</comment>
<evidence type="ECO:0000256" key="2">
    <source>
        <dbReference type="ARBA" id="ARBA00022536"/>
    </source>
</evidence>
<dbReference type="FunFam" id="2.10.25.10:FF:000118">
    <property type="entry name" value="protein delta homolog 2"/>
    <property type="match status" value="1"/>
</dbReference>
<evidence type="ECO:0000256" key="7">
    <source>
        <dbReference type="ARBA" id="ARBA00022989"/>
    </source>
</evidence>
<dbReference type="InterPro" id="IPR000233">
    <property type="entry name" value="Cadherin_Y-type_LIR"/>
</dbReference>
<dbReference type="InParanoid" id="A0A1V9XYL1"/>
<keyword evidence="2 10" id="KW-0245">EGF-like domain</keyword>
<sequence length="203" mass="22359">MFFSVQAATEDREDCPEIINCLAELCLNGGICVDDRDEEGVLCLCLHGFSGKFCELTHEESTLRLSMEAIMAILFCLLNMLVLLLVVLVCKCAQRYAKSWDALRKDVIRDNIISYHDEGGEVDTNTYDIRPLRIPVESSYGHSNEQPTSPLDDVRVYAYEGSGSTAGSLSSLSSSGTDSAGQAFGCLSGWGAKFQKLAYMYHQ</sequence>
<dbReference type="InterPro" id="IPR000742">
    <property type="entry name" value="EGF"/>
</dbReference>
<evidence type="ECO:0000256" key="8">
    <source>
        <dbReference type="ARBA" id="ARBA00023136"/>
    </source>
</evidence>
<dbReference type="InterPro" id="IPR027397">
    <property type="entry name" value="Catenin-bd_sf"/>
</dbReference>
<protein>
    <submittedName>
        <fullName evidence="14">Neural-cadherin-like</fullName>
    </submittedName>
</protein>
<evidence type="ECO:0000256" key="6">
    <source>
        <dbReference type="ARBA" id="ARBA00022837"/>
    </source>
</evidence>
<dbReference type="GO" id="GO:0007156">
    <property type="term" value="P:homophilic cell adhesion via plasma membrane adhesion molecules"/>
    <property type="evidence" value="ECO:0007669"/>
    <property type="project" value="InterPro"/>
</dbReference>
<dbReference type="PANTHER" id="PTHR24027">
    <property type="entry name" value="CADHERIN-23"/>
    <property type="match status" value="1"/>
</dbReference>
<dbReference type="Pfam" id="PF00008">
    <property type="entry name" value="EGF"/>
    <property type="match status" value="1"/>
</dbReference>
<keyword evidence="8 12" id="KW-0472">Membrane</keyword>
<evidence type="ECO:0000256" key="10">
    <source>
        <dbReference type="PROSITE-ProRule" id="PRU00076"/>
    </source>
</evidence>
<dbReference type="STRING" id="418985.A0A1V9XYL1"/>
<keyword evidence="15" id="KW-1185">Reference proteome</keyword>
<dbReference type="GO" id="GO:0045296">
    <property type="term" value="F:cadherin binding"/>
    <property type="evidence" value="ECO:0007669"/>
    <property type="project" value="TreeGrafter"/>
</dbReference>
<evidence type="ECO:0000256" key="11">
    <source>
        <dbReference type="RuleBase" id="RU004357"/>
    </source>
</evidence>
<dbReference type="PROSITE" id="PS00022">
    <property type="entry name" value="EGF_1"/>
    <property type="match status" value="1"/>
</dbReference>
<evidence type="ECO:0000256" key="1">
    <source>
        <dbReference type="ARBA" id="ARBA00004167"/>
    </source>
</evidence>
<evidence type="ECO:0000259" key="13">
    <source>
        <dbReference type="PROSITE" id="PS50026"/>
    </source>
</evidence>
<evidence type="ECO:0000256" key="9">
    <source>
        <dbReference type="ARBA" id="ARBA00023157"/>
    </source>
</evidence>
<keyword evidence="4" id="KW-0732">Signal</keyword>
<evidence type="ECO:0000313" key="14">
    <source>
        <dbReference type="EMBL" id="OQR78585.1"/>
    </source>
</evidence>
<proteinExistence type="predicted"/>
<dbReference type="GO" id="GO:0005509">
    <property type="term" value="F:calcium ion binding"/>
    <property type="evidence" value="ECO:0007669"/>
    <property type="project" value="InterPro"/>
</dbReference>
<evidence type="ECO:0000313" key="15">
    <source>
        <dbReference type="Proteomes" id="UP000192247"/>
    </source>
</evidence>
<gene>
    <name evidence="14" type="ORF">BIW11_00279</name>
</gene>
<feature type="domain" description="EGF-like" evidence="13">
    <location>
        <begin position="17"/>
        <end position="55"/>
    </location>
</feature>
<dbReference type="GO" id="GO:0034332">
    <property type="term" value="P:adherens junction organization"/>
    <property type="evidence" value="ECO:0007669"/>
    <property type="project" value="TreeGrafter"/>
</dbReference>
<comment type="subcellular location">
    <subcellularLocation>
        <location evidence="1">Membrane</location>
        <topology evidence="1">Single-pass membrane protein</topology>
    </subcellularLocation>
</comment>
<dbReference type="SMART" id="SM00181">
    <property type="entry name" value="EGF"/>
    <property type="match status" value="1"/>
</dbReference>
<dbReference type="GO" id="GO:0008013">
    <property type="term" value="F:beta-catenin binding"/>
    <property type="evidence" value="ECO:0007669"/>
    <property type="project" value="TreeGrafter"/>
</dbReference>
<evidence type="ECO:0000256" key="5">
    <source>
        <dbReference type="ARBA" id="ARBA00022737"/>
    </source>
</evidence>
<dbReference type="PROSITE" id="PS50026">
    <property type="entry name" value="EGF_3"/>
    <property type="match status" value="1"/>
</dbReference>
<evidence type="ECO:0000256" key="3">
    <source>
        <dbReference type="ARBA" id="ARBA00022692"/>
    </source>
</evidence>
<dbReference type="InterPro" id="IPR039808">
    <property type="entry name" value="Cadherin"/>
</dbReference>
<dbReference type="GO" id="GO:0016342">
    <property type="term" value="C:catenin complex"/>
    <property type="evidence" value="ECO:0007669"/>
    <property type="project" value="TreeGrafter"/>
</dbReference>
<dbReference type="GO" id="GO:0016477">
    <property type="term" value="P:cell migration"/>
    <property type="evidence" value="ECO:0007669"/>
    <property type="project" value="TreeGrafter"/>
</dbReference>
<organism evidence="14 15">
    <name type="scientific">Tropilaelaps mercedesae</name>
    <dbReference type="NCBI Taxonomy" id="418985"/>
    <lineage>
        <taxon>Eukaryota</taxon>
        <taxon>Metazoa</taxon>
        <taxon>Ecdysozoa</taxon>
        <taxon>Arthropoda</taxon>
        <taxon>Chelicerata</taxon>
        <taxon>Arachnida</taxon>
        <taxon>Acari</taxon>
        <taxon>Parasitiformes</taxon>
        <taxon>Mesostigmata</taxon>
        <taxon>Gamasina</taxon>
        <taxon>Dermanyssoidea</taxon>
        <taxon>Laelapidae</taxon>
        <taxon>Tropilaelaps</taxon>
    </lineage>
</organism>
<dbReference type="OrthoDB" id="6079678at2759"/>
<keyword evidence="3 12" id="KW-0812">Transmembrane</keyword>
<dbReference type="Pfam" id="PF01049">
    <property type="entry name" value="CADH_Y-type_LIR"/>
    <property type="match status" value="1"/>
</dbReference>
<evidence type="ECO:0000256" key="4">
    <source>
        <dbReference type="ARBA" id="ARBA00022729"/>
    </source>
</evidence>
<name>A0A1V9XYL1_9ACAR</name>
<dbReference type="GO" id="GO:0044331">
    <property type="term" value="P:cell-cell adhesion mediated by cadherin"/>
    <property type="evidence" value="ECO:0007669"/>
    <property type="project" value="TreeGrafter"/>
</dbReference>
<dbReference type="GO" id="GO:0005912">
    <property type="term" value="C:adherens junction"/>
    <property type="evidence" value="ECO:0007669"/>
    <property type="project" value="TreeGrafter"/>
</dbReference>
<evidence type="ECO:0000256" key="12">
    <source>
        <dbReference type="SAM" id="Phobius"/>
    </source>
</evidence>
<dbReference type="GO" id="GO:0009887">
    <property type="term" value="P:animal organ morphogenesis"/>
    <property type="evidence" value="ECO:0007669"/>
    <property type="project" value="UniProtKB-ARBA"/>
</dbReference>
<dbReference type="SUPFAM" id="SSF57196">
    <property type="entry name" value="EGF/Laminin"/>
    <property type="match status" value="1"/>
</dbReference>
<dbReference type="Gene3D" id="4.10.900.10">
    <property type="entry name" value="TCF3-CBD (Catenin binding domain)"/>
    <property type="match status" value="1"/>
</dbReference>
<dbReference type="GO" id="GO:0007043">
    <property type="term" value="P:cell-cell junction assembly"/>
    <property type="evidence" value="ECO:0007669"/>
    <property type="project" value="TreeGrafter"/>
</dbReference>
<keyword evidence="7 12" id="KW-1133">Transmembrane helix</keyword>
<dbReference type="Gene3D" id="2.10.25.10">
    <property type="entry name" value="Laminin"/>
    <property type="match status" value="1"/>
</dbReference>
<reference evidence="14 15" key="1">
    <citation type="journal article" date="2017" name="Gigascience">
        <title>Draft genome of the honey bee ectoparasitic mite, Tropilaelaps mercedesae, is shaped by the parasitic life history.</title>
        <authorList>
            <person name="Dong X."/>
            <person name="Armstrong S.D."/>
            <person name="Xia D."/>
            <person name="Makepeace B.L."/>
            <person name="Darby A.C."/>
            <person name="Kadowaki T."/>
        </authorList>
    </citation>
    <scope>NUCLEOTIDE SEQUENCE [LARGE SCALE GENOMIC DNA]</scope>
    <source>
        <strain evidence="14">Wuxi-XJTLU</strain>
    </source>
</reference>
<comment type="caution">
    <text evidence="10">Lacks conserved residue(s) required for the propagation of feature annotation.</text>
</comment>
<keyword evidence="6" id="KW-0106">Calcium</keyword>
<dbReference type="AlphaFoldDB" id="A0A1V9XYL1"/>
<feature type="disulfide bond" evidence="10">
    <location>
        <begin position="45"/>
        <end position="54"/>
    </location>
</feature>
<dbReference type="GO" id="GO:0016339">
    <property type="term" value="P:calcium-dependent cell-cell adhesion via plasma membrane cell adhesion molecules"/>
    <property type="evidence" value="ECO:0007669"/>
    <property type="project" value="TreeGrafter"/>
</dbReference>
<comment type="function">
    <text evidence="11">Cadherins are calcium-dependent cell adhesion proteins.</text>
</comment>
<feature type="disulfide bond" evidence="10">
    <location>
        <begin position="26"/>
        <end position="43"/>
    </location>
</feature>